<proteinExistence type="predicted"/>
<keyword evidence="1" id="KW-0378">Hydrolase</keyword>
<dbReference type="GO" id="GO:0016485">
    <property type="term" value="P:protein processing"/>
    <property type="evidence" value="ECO:0007669"/>
    <property type="project" value="TreeGrafter"/>
</dbReference>
<reference evidence="1" key="1">
    <citation type="submission" date="2021-04" db="EMBL/GenBank/DDBJ databases">
        <title>Phylogenetic analysis of Acidobacteriaceae.</title>
        <authorList>
            <person name="Qiu L."/>
            <person name="Zhang Q."/>
        </authorList>
    </citation>
    <scope>NUCLEOTIDE SEQUENCE</scope>
    <source>
        <strain evidence="1">DSM 25168</strain>
    </source>
</reference>
<dbReference type="GO" id="GO:0008047">
    <property type="term" value="F:enzyme activator activity"/>
    <property type="evidence" value="ECO:0007669"/>
    <property type="project" value="InterPro"/>
</dbReference>
<evidence type="ECO:0000313" key="2">
    <source>
        <dbReference type="Proteomes" id="UP001059380"/>
    </source>
</evidence>
<dbReference type="PANTHER" id="PTHR30302:SF5">
    <property type="entry name" value="SLR1876 PROTEIN"/>
    <property type="match status" value="1"/>
</dbReference>
<dbReference type="Proteomes" id="UP001059380">
    <property type="component" value="Chromosome"/>
</dbReference>
<dbReference type="NCBIfam" id="TIGR00072">
    <property type="entry name" value="hydrog_prot"/>
    <property type="match status" value="1"/>
</dbReference>
<dbReference type="Gene3D" id="3.40.50.1450">
    <property type="entry name" value="HybD-like"/>
    <property type="match status" value="1"/>
</dbReference>
<dbReference type="GO" id="GO:0004175">
    <property type="term" value="F:endopeptidase activity"/>
    <property type="evidence" value="ECO:0007669"/>
    <property type="project" value="TreeGrafter"/>
</dbReference>
<organism evidence="1 2">
    <name type="scientific">Occallatibacter riparius</name>
    <dbReference type="NCBI Taxonomy" id="1002689"/>
    <lineage>
        <taxon>Bacteria</taxon>
        <taxon>Pseudomonadati</taxon>
        <taxon>Acidobacteriota</taxon>
        <taxon>Terriglobia</taxon>
        <taxon>Terriglobales</taxon>
        <taxon>Acidobacteriaceae</taxon>
        <taxon>Occallatibacter</taxon>
    </lineage>
</organism>
<gene>
    <name evidence="1" type="ORF">MOP44_23905</name>
</gene>
<dbReference type="EMBL" id="CP093313">
    <property type="protein sequence ID" value="UWZ83598.1"/>
    <property type="molecule type" value="Genomic_DNA"/>
</dbReference>
<dbReference type="SUPFAM" id="SSF53163">
    <property type="entry name" value="HybD-like"/>
    <property type="match status" value="1"/>
</dbReference>
<name>A0A9J7BRP9_9BACT</name>
<keyword evidence="2" id="KW-1185">Reference proteome</keyword>
<keyword evidence="1" id="KW-0645">Protease</keyword>
<dbReference type="PANTHER" id="PTHR30302">
    <property type="entry name" value="HYDROGENASE 1 MATURATION PROTEASE"/>
    <property type="match status" value="1"/>
</dbReference>
<accession>A0A9J7BRP9</accession>
<dbReference type="AlphaFoldDB" id="A0A9J7BRP9"/>
<sequence>MSTPWVRCLILACGNTLRGDDGIGPFLCSWAGERFAGEPGVQTIARQQWTPDLAQDIANAESVLFIDCAVDLGPGQLLLRQIKAAPPAAVSTHHSGAAELLRLAQDLYNATPRRACLLTIGAGSVDLGEEFSAPMQAAIPNAKGLLELTLRQLLRRPTV</sequence>
<dbReference type="KEGG" id="orp:MOP44_23905"/>
<dbReference type="InterPro" id="IPR000671">
    <property type="entry name" value="Peptidase_A31"/>
</dbReference>
<protein>
    <submittedName>
        <fullName evidence="1">Hydrogenase maturation protease</fullName>
    </submittedName>
</protein>
<dbReference type="RefSeq" id="WP_260792933.1">
    <property type="nucleotide sequence ID" value="NZ_CP093313.1"/>
</dbReference>
<dbReference type="InterPro" id="IPR023430">
    <property type="entry name" value="Pept_HybD-like_dom_sf"/>
</dbReference>
<evidence type="ECO:0000313" key="1">
    <source>
        <dbReference type="EMBL" id="UWZ83598.1"/>
    </source>
</evidence>